<dbReference type="PANTHER" id="PTHR40076:SF1">
    <property type="entry name" value="MEMBRANE PROTEIN"/>
    <property type="match status" value="1"/>
</dbReference>
<keyword evidence="1" id="KW-0472">Membrane</keyword>
<evidence type="ECO:0000256" key="1">
    <source>
        <dbReference type="SAM" id="Phobius"/>
    </source>
</evidence>
<feature type="transmembrane region" description="Helical" evidence="1">
    <location>
        <begin position="60"/>
        <end position="85"/>
    </location>
</feature>
<dbReference type="PANTHER" id="PTHR40076">
    <property type="entry name" value="MEMBRANE PROTEIN-RELATED"/>
    <property type="match status" value="1"/>
</dbReference>
<dbReference type="EMBL" id="CP001712">
    <property type="protein sequence ID" value="EAR15486.1"/>
    <property type="molecule type" value="Genomic_DNA"/>
</dbReference>
<protein>
    <recommendedName>
        <fullName evidence="4">DUF975 family protein</fullName>
    </recommendedName>
</protein>
<evidence type="ECO:0008006" key="4">
    <source>
        <dbReference type="Google" id="ProtNLM"/>
    </source>
</evidence>
<proteinExistence type="predicted"/>
<accession>A4CKT7</accession>
<dbReference type="OrthoDB" id="1122780at2"/>
<keyword evidence="3" id="KW-1185">Reference proteome</keyword>
<organism evidence="2 3">
    <name type="scientific">Robiginitalea biformata (strain ATCC BAA-864 / DSM 15991 / KCTC 12146 / HTCC2501)</name>
    <dbReference type="NCBI Taxonomy" id="313596"/>
    <lineage>
        <taxon>Bacteria</taxon>
        <taxon>Pseudomonadati</taxon>
        <taxon>Bacteroidota</taxon>
        <taxon>Flavobacteriia</taxon>
        <taxon>Flavobacteriales</taxon>
        <taxon>Flavobacteriaceae</taxon>
        <taxon>Robiginitalea</taxon>
    </lineage>
</organism>
<dbReference type="HOGENOM" id="CLU_1229115_0_0_10"/>
<name>A4CKT7_ROBBH</name>
<keyword evidence="1" id="KW-1133">Transmembrane helix</keyword>
<evidence type="ECO:0000313" key="2">
    <source>
        <dbReference type="EMBL" id="EAR15486.1"/>
    </source>
</evidence>
<feature type="transmembrane region" description="Helical" evidence="1">
    <location>
        <begin position="23"/>
        <end position="40"/>
    </location>
</feature>
<dbReference type="KEGG" id="rbi:RB2501_14199"/>
<dbReference type="eggNOG" id="COG5523">
    <property type="taxonomic scope" value="Bacteria"/>
</dbReference>
<dbReference type="InterPro" id="IPR010380">
    <property type="entry name" value="DUF975"/>
</dbReference>
<feature type="transmembrane region" description="Helical" evidence="1">
    <location>
        <begin position="170"/>
        <end position="199"/>
    </location>
</feature>
<sequence>MQTSGSLPQPGLTSSYAFGWQQMLKSFLFLFLLVIFLMFAESPASVARDSDWDESLLSPLLHLLALIYTLLVLPVFSYGGDLLFVRAVREEPLEIQAVVQGFRENYLHIVLAHLLTSALIILGFLFLIIPGIILACRLVFVSYLVMDKGLEPIAAIEKSWEMTRGQGFRIFGMGLLAIPIFILGLLCLVVGAFVSVMWIKAAFASLYVATDRQQQAAEDPYIVRE</sequence>
<evidence type="ECO:0000313" key="3">
    <source>
        <dbReference type="Proteomes" id="UP000009049"/>
    </source>
</evidence>
<dbReference type="AlphaFoldDB" id="A4CKT7"/>
<dbReference type="RefSeq" id="WP_015754802.1">
    <property type="nucleotide sequence ID" value="NC_013222.1"/>
</dbReference>
<keyword evidence="1" id="KW-0812">Transmembrane</keyword>
<dbReference type="STRING" id="313596.RB2501_14199"/>
<dbReference type="Proteomes" id="UP000009049">
    <property type="component" value="Chromosome"/>
</dbReference>
<reference evidence="2 3" key="1">
    <citation type="journal article" date="2009" name="J. Bacteriol.">
        <title>Complete genome sequence of Robiginitalea biformata HTCC2501.</title>
        <authorList>
            <person name="Oh H.M."/>
            <person name="Giovannoni S.J."/>
            <person name="Lee K."/>
            <person name="Ferriera S."/>
            <person name="Johnson J."/>
            <person name="Cho J.C."/>
        </authorList>
    </citation>
    <scope>NUCLEOTIDE SEQUENCE [LARGE SCALE GENOMIC DNA]</scope>
    <source>
        <strain evidence="3">ATCC BAA-864 / HTCC2501 / KCTC 12146</strain>
    </source>
</reference>
<gene>
    <name evidence="2" type="ordered locus">RB2501_14199</name>
</gene>